<organism evidence="2 3">
    <name type="scientific">Durusdinium trenchii</name>
    <dbReference type="NCBI Taxonomy" id="1381693"/>
    <lineage>
        <taxon>Eukaryota</taxon>
        <taxon>Sar</taxon>
        <taxon>Alveolata</taxon>
        <taxon>Dinophyceae</taxon>
        <taxon>Suessiales</taxon>
        <taxon>Symbiodiniaceae</taxon>
        <taxon>Durusdinium</taxon>
    </lineage>
</organism>
<dbReference type="InterPro" id="IPR036812">
    <property type="entry name" value="NAD(P)_OxRdtase_dom_sf"/>
</dbReference>
<feature type="compositionally biased region" description="Basic residues" evidence="1">
    <location>
        <begin position="188"/>
        <end position="197"/>
    </location>
</feature>
<sequence length="283" mass="31546">MESYQALLQMKQSNWLKAVGVSNFAERHLIDLQQEGETPPLIKKIGKVATSLEGLPAPAVHQLEFHPAWPRVPLETAAPARAVGTIMQAYGCLGGAHTGAMLLQLELVQQIAQHHAASPAQVLYQCLGEQQTREEQDGAGYLEHLMENLDLFRFALTEEDDVRLELMDPGGDDDQELWSTARGDPLNRPRRSRERRPQHCGCGEMRCVRILLGKERRFTTRITGTSHCFGLQTDAIEPCEAARSSRKSCNACLLPLGYDVFPRRGRAALVRGCNLERNSFDFG</sequence>
<proteinExistence type="predicted"/>
<comment type="caution">
    <text evidence="2">The sequence shown here is derived from an EMBL/GenBank/DDBJ whole genome shotgun (WGS) entry which is preliminary data.</text>
</comment>
<dbReference type="Gene3D" id="3.20.20.100">
    <property type="entry name" value="NADP-dependent oxidoreductase domain"/>
    <property type="match status" value="1"/>
</dbReference>
<evidence type="ECO:0000256" key="1">
    <source>
        <dbReference type="SAM" id="MobiDB-lite"/>
    </source>
</evidence>
<dbReference type="PRINTS" id="PR00069">
    <property type="entry name" value="ALDKETRDTASE"/>
</dbReference>
<dbReference type="SUPFAM" id="SSF51430">
    <property type="entry name" value="NAD(P)-linked oxidoreductase"/>
    <property type="match status" value="1"/>
</dbReference>
<dbReference type="PANTHER" id="PTHR11732">
    <property type="entry name" value="ALDO/KETO REDUCTASE"/>
    <property type="match status" value="1"/>
</dbReference>
<feature type="region of interest" description="Disordered" evidence="1">
    <location>
        <begin position="167"/>
        <end position="197"/>
    </location>
</feature>
<gene>
    <name evidence="2" type="ORF">SCF082_LOCUS3981</name>
</gene>
<name>A0ABP0HWH1_9DINO</name>
<accession>A0ABP0HWH1</accession>
<protein>
    <submittedName>
        <fullName evidence="2">1</fullName>
    </submittedName>
</protein>
<dbReference type="InterPro" id="IPR020471">
    <property type="entry name" value="AKR"/>
</dbReference>
<reference evidence="2 3" key="1">
    <citation type="submission" date="2024-02" db="EMBL/GenBank/DDBJ databases">
        <authorList>
            <person name="Chen Y."/>
            <person name="Shah S."/>
            <person name="Dougan E. K."/>
            <person name="Thang M."/>
            <person name="Chan C."/>
        </authorList>
    </citation>
    <scope>NUCLEOTIDE SEQUENCE [LARGE SCALE GENOMIC DNA]</scope>
</reference>
<dbReference type="EMBL" id="CAXAMM010002058">
    <property type="protein sequence ID" value="CAK8994570.1"/>
    <property type="molecule type" value="Genomic_DNA"/>
</dbReference>
<keyword evidence="3" id="KW-1185">Reference proteome</keyword>
<dbReference type="Proteomes" id="UP001642464">
    <property type="component" value="Unassembled WGS sequence"/>
</dbReference>
<evidence type="ECO:0000313" key="3">
    <source>
        <dbReference type="Proteomes" id="UP001642464"/>
    </source>
</evidence>
<evidence type="ECO:0000313" key="2">
    <source>
        <dbReference type="EMBL" id="CAK8994570.1"/>
    </source>
</evidence>